<gene>
    <name evidence="1" type="ORF">Taro_010479</name>
</gene>
<sequence>MASSGIALSRFAFFGTTRGAPKIRSFSTLQAAEPRASEALEQDFQLRLRISFASVPQRYGFPASGLSQFIESNRLLLDSDHLDVQRCMGVLLSFGLSQDALVSVVSEVPGAGFSE</sequence>
<accession>A0A843U3D5</accession>
<evidence type="ECO:0000313" key="1">
    <source>
        <dbReference type="EMBL" id="MQL78041.1"/>
    </source>
</evidence>
<dbReference type="OrthoDB" id="637682at2759"/>
<dbReference type="EMBL" id="NMUH01000379">
    <property type="protein sequence ID" value="MQL78041.1"/>
    <property type="molecule type" value="Genomic_DNA"/>
</dbReference>
<proteinExistence type="predicted"/>
<name>A0A843U3D5_COLES</name>
<dbReference type="Proteomes" id="UP000652761">
    <property type="component" value="Unassembled WGS sequence"/>
</dbReference>
<protein>
    <submittedName>
        <fullName evidence="1">Uncharacterized protein</fullName>
    </submittedName>
</protein>
<dbReference type="AlphaFoldDB" id="A0A843U3D5"/>
<organism evidence="1 2">
    <name type="scientific">Colocasia esculenta</name>
    <name type="common">Wild taro</name>
    <name type="synonym">Arum esculentum</name>
    <dbReference type="NCBI Taxonomy" id="4460"/>
    <lineage>
        <taxon>Eukaryota</taxon>
        <taxon>Viridiplantae</taxon>
        <taxon>Streptophyta</taxon>
        <taxon>Embryophyta</taxon>
        <taxon>Tracheophyta</taxon>
        <taxon>Spermatophyta</taxon>
        <taxon>Magnoliopsida</taxon>
        <taxon>Liliopsida</taxon>
        <taxon>Araceae</taxon>
        <taxon>Aroideae</taxon>
        <taxon>Colocasieae</taxon>
        <taxon>Colocasia</taxon>
    </lineage>
</organism>
<comment type="caution">
    <text evidence="1">The sequence shown here is derived from an EMBL/GenBank/DDBJ whole genome shotgun (WGS) entry which is preliminary data.</text>
</comment>
<evidence type="ECO:0000313" key="2">
    <source>
        <dbReference type="Proteomes" id="UP000652761"/>
    </source>
</evidence>
<keyword evidence="2" id="KW-1185">Reference proteome</keyword>
<reference evidence="1" key="1">
    <citation type="submission" date="2017-07" db="EMBL/GenBank/DDBJ databases">
        <title>Taro Niue Genome Assembly and Annotation.</title>
        <authorList>
            <person name="Atibalentja N."/>
            <person name="Keating K."/>
            <person name="Fields C.J."/>
        </authorList>
    </citation>
    <scope>NUCLEOTIDE SEQUENCE</scope>
    <source>
        <strain evidence="1">Niue_2</strain>
        <tissue evidence="1">Leaf</tissue>
    </source>
</reference>